<evidence type="ECO:0000313" key="4">
    <source>
        <dbReference type="Proteomes" id="UP001254832"/>
    </source>
</evidence>
<feature type="chain" id="PRO_5042857306" description="Copper amine oxidase-like N-terminal domain-containing protein" evidence="1">
    <location>
        <begin position="26"/>
        <end position="365"/>
    </location>
</feature>
<dbReference type="Pfam" id="PF07833">
    <property type="entry name" value="Cu_amine_oxidN1"/>
    <property type="match status" value="1"/>
</dbReference>
<accession>A0AAP5LMH2</accession>
<dbReference type="InterPro" id="IPR012854">
    <property type="entry name" value="Cu_amine_oxidase-like_N"/>
</dbReference>
<proteinExistence type="predicted"/>
<dbReference type="EMBL" id="JAVDTR010000008">
    <property type="protein sequence ID" value="MDR6724597.1"/>
    <property type="molecule type" value="Genomic_DNA"/>
</dbReference>
<feature type="signal peptide" evidence="1">
    <location>
        <begin position="1"/>
        <end position="25"/>
    </location>
</feature>
<dbReference type="SUPFAM" id="SSF55383">
    <property type="entry name" value="Copper amine oxidase, domain N"/>
    <property type="match status" value="1"/>
</dbReference>
<dbReference type="Gene3D" id="3.30.457.10">
    <property type="entry name" value="Copper amine oxidase-like, N-terminal domain"/>
    <property type="match status" value="1"/>
</dbReference>
<reference evidence="3" key="1">
    <citation type="submission" date="2023-07" db="EMBL/GenBank/DDBJ databases">
        <title>Sorghum-associated microbial communities from plants grown in Nebraska, USA.</title>
        <authorList>
            <person name="Schachtman D."/>
        </authorList>
    </citation>
    <scope>NUCLEOTIDE SEQUENCE</scope>
    <source>
        <strain evidence="3">BE80</strain>
    </source>
</reference>
<evidence type="ECO:0000256" key="1">
    <source>
        <dbReference type="SAM" id="SignalP"/>
    </source>
</evidence>
<dbReference type="RefSeq" id="WP_310141072.1">
    <property type="nucleotide sequence ID" value="NZ_JAVDTR010000008.1"/>
</dbReference>
<comment type="caution">
    <text evidence="3">The sequence shown here is derived from an EMBL/GenBank/DDBJ whole genome shotgun (WGS) entry which is preliminary data.</text>
</comment>
<organism evidence="3 4">
    <name type="scientific">Paenibacillus amylolyticus</name>
    <dbReference type="NCBI Taxonomy" id="1451"/>
    <lineage>
        <taxon>Bacteria</taxon>
        <taxon>Bacillati</taxon>
        <taxon>Bacillota</taxon>
        <taxon>Bacilli</taxon>
        <taxon>Bacillales</taxon>
        <taxon>Paenibacillaceae</taxon>
        <taxon>Paenibacillus</taxon>
    </lineage>
</organism>
<dbReference type="Proteomes" id="UP001254832">
    <property type="component" value="Unassembled WGS sequence"/>
</dbReference>
<dbReference type="AlphaFoldDB" id="A0AAP5LMH2"/>
<sequence>MNNNTTKISALMALSLALGGGSALAAAPNTTQPAPLITAAAQTEQAATIKVLVNGAPAANGYKTSADKEPMLALRSLTEALGYELEWNKEDKSAELTQGNLWTRVVTGHDQYSVNKMLLTLGTAPEIINGTLYVPASFAEKVLHAQVTTTGNMVTIVSEEAVKNITERGVITRIHKDGSYPSVQIGGAGLDGIVLNLNDDTEFKSAEGKEISLDDLTLGMNVEAVHSAITTRSLPPQTPTYQITVLDVAGSEAETPPLEVLGTAGTVERVQTTADTTQIEISGTRLTETAPEHVILNITDATQLVDHEGNPVELTELTEGAKVIGFYSPMLTRSLPPIGTAWKLVLETPDAQPAADEQLDAEQAE</sequence>
<dbReference type="InterPro" id="IPR036582">
    <property type="entry name" value="Mao_N_sf"/>
</dbReference>
<name>A0AAP5LMH2_PAEAM</name>
<feature type="domain" description="Copper amine oxidase-like N-terminal" evidence="2">
    <location>
        <begin position="67"/>
        <end position="156"/>
    </location>
</feature>
<keyword evidence="1" id="KW-0732">Signal</keyword>
<protein>
    <recommendedName>
        <fullName evidence="2">Copper amine oxidase-like N-terminal domain-containing protein</fullName>
    </recommendedName>
</protein>
<evidence type="ECO:0000259" key="2">
    <source>
        <dbReference type="Pfam" id="PF07833"/>
    </source>
</evidence>
<evidence type="ECO:0000313" key="3">
    <source>
        <dbReference type="EMBL" id="MDR6724597.1"/>
    </source>
</evidence>
<gene>
    <name evidence="3" type="ORF">J2W91_003065</name>
</gene>